<gene>
    <name evidence="1" type="ORF">NSIN_30011</name>
</gene>
<reference evidence="2" key="1">
    <citation type="submission" date="2016-12" db="EMBL/GenBank/DDBJ databases">
        <authorList>
            <person name="Herbold C."/>
        </authorList>
    </citation>
    <scope>NUCLEOTIDE SEQUENCE [LARGE SCALE GENOMIC DNA]</scope>
</reference>
<evidence type="ECO:0000313" key="1">
    <source>
        <dbReference type="EMBL" id="SHO46191.1"/>
    </source>
</evidence>
<dbReference type="AlphaFoldDB" id="A0A2H1EHJ7"/>
<name>A0A2H1EHJ7_9ARCH</name>
<sequence length="88" mass="10322">MQQLDMEKCDSRTRAYKNGKTFDQCRDIAKSLSSELEEKIAKEGQVAWDEILQTAQHDELVYKLTLKYLRQDGYDIGDWKNPRVKPIV</sequence>
<proteinExistence type="predicted"/>
<organism evidence="1 2">
    <name type="scientific">Nitrosotalea sinensis</name>
    <dbReference type="NCBI Taxonomy" id="1499975"/>
    <lineage>
        <taxon>Archaea</taxon>
        <taxon>Nitrososphaerota</taxon>
        <taxon>Nitrososphaeria</taxon>
        <taxon>Nitrosotaleales</taxon>
        <taxon>Nitrosotaleaceae</taxon>
        <taxon>Nitrosotalea</taxon>
    </lineage>
</organism>
<dbReference type="Proteomes" id="UP000232412">
    <property type="component" value="Unassembled WGS sequence"/>
</dbReference>
<evidence type="ECO:0000313" key="2">
    <source>
        <dbReference type="Proteomes" id="UP000232412"/>
    </source>
</evidence>
<keyword evidence="2" id="KW-1185">Reference proteome</keyword>
<protein>
    <submittedName>
        <fullName evidence="1">Uncharacterized protein</fullName>
    </submittedName>
</protein>
<accession>A0A2H1EHJ7</accession>
<dbReference type="EMBL" id="FRFC01000004">
    <property type="protein sequence ID" value="SHO46191.1"/>
    <property type="molecule type" value="Genomic_DNA"/>
</dbReference>